<dbReference type="InterPro" id="IPR036388">
    <property type="entry name" value="WH-like_DNA-bd_sf"/>
</dbReference>
<organism evidence="5 6">
    <name type="scientific">Bacillus smithii 7_3_47FAA</name>
    <dbReference type="NCBI Taxonomy" id="665952"/>
    <lineage>
        <taxon>Bacteria</taxon>
        <taxon>Bacillati</taxon>
        <taxon>Bacillota</taxon>
        <taxon>Bacilli</taxon>
        <taxon>Bacillales</taxon>
        <taxon>Bacillaceae</taxon>
        <taxon>Bacillus</taxon>
    </lineage>
</organism>
<proteinExistence type="predicted"/>
<dbReference type="GO" id="GO:0003677">
    <property type="term" value="F:DNA binding"/>
    <property type="evidence" value="ECO:0007669"/>
    <property type="project" value="UniProtKB-KW"/>
</dbReference>
<dbReference type="Gene3D" id="3.40.50.1360">
    <property type="match status" value="1"/>
</dbReference>
<comment type="caution">
    <text evidence="5">The sequence shown here is derived from an EMBL/GenBank/DDBJ whole genome shotgun (WGS) entry which is preliminary data.</text>
</comment>
<feature type="domain" description="HTH deoR-type" evidence="4">
    <location>
        <begin position="3"/>
        <end position="58"/>
    </location>
</feature>
<dbReference type="PROSITE" id="PS00894">
    <property type="entry name" value="HTH_DEOR_1"/>
    <property type="match status" value="1"/>
</dbReference>
<evidence type="ECO:0000256" key="3">
    <source>
        <dbReference type="ARBA" id="ARBA00023163"/>
    </source>
</evidence>
<dbReference type="SMART" id="SM01134">
    <property type="entry name" value="DeoRC"/>
    <property type="match status" value="1"/>
</dbReference>
<dbReference type="SUPFAM" id="SSF100950">
    <property type="entry name" value="NagB/RpiA/CoA transferase-like"/>
    <property type="match status" value="1"/>
</dbReference>
<dbReference type="AlphaFoldDB" id="G9QKL0"/>
<evidence type="ECO:0000259" key="4">
    <source>
        <dbReference type="PROSITE" id="PS51000"/>
    </source>
</evidence>
<dbReference type="Gene3D" id="1.10.10.10">
    <property type="entry name" value="Winged helix-like DNA-binding domain superfamily/Winged helix DNA-binding domain"/>
    <property type="match status" value="1"/>
</dbReference>
<reference evidence="5 6" key="1">
    <citation type="submission" date="2011-09" db="EMBL/GenBank/DDBJ databases">
        <title>The Genome Sequence of Bacillus smithii 7_3_47FAA.</title>
        <authorList>
            <consortium name="The Broad Institute Genome Sequencing Platform"/>
            <person name="Earl A."/>
            <person name="Ward D."/>
            <person name="Feldgarden M."/>
            <person name="Gevers D."/>
            <person name="Daigneault M."/>
            <person name="Strauss J."/>
            <person name="Allen-Vercoe E."/>
            <person name="Young S.K."/>
            <person name="Zeng Q."/>
            <person name="Gargeya S."/>
            <person name="Fitzgerald M."/>
            <person name="Haas B."/>
            <person name="Abouelleil A."/>
            <person name="Alvarado L."/>
            <person name="Arachchi H.M."/>
            <person name="Berlin A."/>
            <person name="Brown A."/>
            <person name="Chapman S.B."/>
            <person name="Chen Z."/>
            <person name="Dunbar C."/>
            <person name="Freedman E."/>
            <person name="Gearin G."/>
            <person name="Goldberg J."/>
            <person name="Griggs A."/>
            <person name="Gujja S."/>
            <person name="Heiman D."/>
            <person name="Howarth C."/>
            <person name="Larson L."/>
            <person name="Lui A."/>
            <person name="MacDonald P.J.P."/>
            <person name="Montmayeur A."/>
            <person name="Murphy C."/>
            <person name="Neiman D."/>
            <person name="Pearson M."/>
            <person name="Priest M."/>
            <person name="Roberts A."/>
            <person name="Saif S."/>
            <person name="Shea T."/>
            <person name="Shenoy N."/>
            <person name="Sisk P."/>
            <person name="Stolte C."/>
            <person name="Sykes S."/>
            <person name="Wortman J."/>
            <person name="Nusbaum C."/>
            <person name="Birren B."/>
        </authorList>
    </citation>
    <scope>NUCLEOTIDE SEQUENCE [LARGE SCALE GENOMIC DNA]</scope>
    <source>
        <strain evidence="5 6">7_3_47FAA</strain>
    </source>
</reference>
<protein>
    <recommendedName>
        <fullName evidence="4">HTH deoR-type domain-containing protein</fullName>
    </recommendedName>
</protein>
<dbReference type="PRINTS" id="PR00037">
    <property type="entry name" value="HTHLACR"/>
</dbReference>
<dbReference type="PROSITE" id="PS51000">
    <property type="entry name" value="HTH_DEOR_2"/>
    <property type="match status" value="1"/>
</dbReference>
<evidence type="ECO:0000256" key="2">
    <source>
        <dbReference type="ARBA" id="ARBA00023125"/>
    </source>
</evidence>
<accession>G9QKL0</accession>
<dbReference type="PANTHER" id="PTHR30363">
    <property type="entry name" value="HTH-TYPE TRANSCRIPTIONAL REGULATOR SRLR-RELATED"/>
    <property type="match status" value="1"/>
</dbReference>
<evidence type="ECO:0000313" key="6">
    <source>
        <dbReference type="Proteomes" id="UP000011747"/>
    </source>
</evidence>
<keyword evidence="1" id="KW-0805">Transcription regulation</keyword>
<dbReference type="InterPro" id="IPR037171">
    <property type="entry name" value="NagB/RpiA_transferase-like"/>
</dbReference>
<dbReference type="InterPro" id="IPR050313">
    <property type="entry name" value="Carb_Metab_HTH_regulators"/>
</dbReference>
<keyword evidence="2" id="KW-0238">DNA-binding</keyword>
<dbReference type="PATRIC" id="fig|665952.3.peg.1552"/>
<dbReference type="Pfam" id="PF08220">
    <property type="entry name" value="HTH_DeoR"/>
    <property type="match status" value="1"/>
</dbReference>
<dbReference type="SUPFAM" id="SSF46785">
    <property type="entry name" value="Winged helix' DNA-binding domain"/>
    <property type="match status" value="1"/>
</dbReference>
<dbReference type="InterPro" id="IPR001034">
    <property type="entry name" value="DeoR_HTH"/>
</dbReference>
<gene>
    <name evidence="5" type="ORF">HMPREF1015_01699</name>
</gene>
<dbReference type="Proteomes" id="UP000011747">
    <property type="component" value="Unassembled WGS sequence"/>
</dbReference>
<dbReference type="InterPro" id="IPR018356">
    <property type="entry name" value="Tscrpt_reg_HTH_DeoR_CS"/>
</dbReference>
<dbReference type="HOGENOM" id="CLU_060699_1_3_9"/>
<sequence>MLTEERHRLILQALKEKEIVKISELTALTDASESTIRRDLTWLEEKKFLKRIHGGAARLQGKLTELSVPEKSSKNIQEKKQIAQYAASIVEDGDCIYLDAGTTTMQMIEWLEGKDIVVVTNGLNLVELLLKKGIRTYLIGGFVKPKTNAMVGRGAIESIRQYRFDKAFIGTNGVHPQYGLTTPDPEEAQVKKQAIDLSREAYVLADEEKFGEISFSKIAEIDEVIIITNSLEDDQKVSFANQTMIKVVTT</sequence>
<keyword evidence="3" id="KW-0804">Transcription</keyword>
<dbReference type="InterPro" id="IPR014036">
    <property type="entry name" value="DeoR-like_C"/>
</dbReference>
<name>G9QKL0_9BACI</name>
<dbReference type="GeneID" id="87580855"/>
<dbReference type="Pfam" id="PF00455">
    <property type="entry name" value="DeoRC"/>
    <property type="match status" value="1"/>
</dbReference>
<dbReference type="PANTHER" id="PTHR30363:SF56">
    <property type="entry name" value="TRANSCRIPTIONAL REGULATOR, DEOR FAMILY"/>
    <property type="match status" value="1"/>
</dbReference>
<keyword evidence="6" id="KW-1185">Reference proteome</keyword>
<dbReference type="InterPro" id="IPR036390">
    <property type="entry name" value="WH_DNA-bd_sf"/>
</dbReference>
<evidence type="ECO:0000256" key="1">
    <source>
        <dbReference type="ARBA" id="ARBA00023015"/>
    </source>
</evidence>
<dbReference type="RefSeq" id="WP_003353868.1">
    <property type="nucleotide sequence ID" value="NZ_JH414751.1"/>
</dbReference>
<dbReference type="EMBL" id="ACWF01000082">
    <property type="protein sequence ID" value="EHL78309.1"/>
    <property type="molecule type" value="Genomic_DNA"/>
</dbReference>
<dbReference type="SMART" id="SM00420">
    <property type="entry name" value="HTH_DEOR"/>
    <property type="match status" value="1"/>
</dbReference>
<evidence type="ECO:0000313" key="5">
    <source>
        <dbReference type="EMBL" id="EHL78309.1"/>
    </source>
</evidence>
<dbReference type="GO" id="GO:0003700">
    <property type="term" value="F:DNA-binding transcription factor activity"/>
    <property type="evidence" value="ECO:0007669"/>
    <property type="project" value="InterPro"/>
</dbReference>